<protein>
    <recommendedName>
        <fullName evidence="4">Retrotransposon gag domain-containing protein</fullName>
    </recommendedName>
</protein>
<reference evidence="2 3" key="1">
    <citation type="submission" date="2016-04" db="EMBL/GenBank/DDBJ databases">
        <title>Genome analyses suggest a sexual origin of heterokaryosis in a supposedly ancient asexual fungus.</title>
        <authorList>
            <person name="Ropars J."/>
            <person name="Sedzielewska K."/>
            <person name="Noel J."/>
            <person name="Charron P."/>
            <person name="Farinelli L."/>
            <person name="Marton T."/>
            <person name="Kruger M."/>
            <person name="Pelin A."/>
            <person name="Brachmann A."/>
            <person name="Corradi N."/>
        </authorList>
    </citation>
    <scope>NUCLEOTIDE SEQUENCE [LARGE SCALE GENOMIC DNA]</scope>
    <source>
        <strain evidence="2 3">A5</strain>
    </source>
</reference>
<comment type="caution">
    <text evidence="2">The sequence shown here is derived from an EMBL/GenBank/DDBJ whole genome shotgun (WGS) entry which is preliminary data.</text>
</comment>
<dbReference type="VEuPathDB" id="FungiDB:RhiirFUN_013629"/>
<dbReference type="EMBL" id="LLXJ01001380">
    <property type="protein sequence ID" value="PKC02461.1"/>
    <property type="molecule type" value="Genomic_DNA"/>
</dbReference>
<dbReference type="AlphaFoldDB" id="A0A2N0P6I1"/>
<feature type="region of interest" description="Disordered" evidence="1">
    <location>
        <begin position="1020"/>
        <end position="1044"/>
    </location>
</feature>
<feature type="region of interest" description="Disordered" evidence="1">
    <location>
        <begin position="777"/>
        <end position="799"/>
    </location>
</feature>
<feature type="compositionally biased region" description="Basic and acidic residues" evidence="1">
    <location>
        <begin position="872"/>
        <end position="893"/>
    </location>
</feature>
<sequence>MDIYGDLKVAEELHYIRKHIERKKIYPKDFGCVKCYLEKVDEPIPEEFFKFWEILRKLVPEATGFNWNTIQGFCQLLEYESDEEREEVKNMRAINLMIRSIRYEKMPTKVYSRIKTDIETILKKCVSILDEGVIVKDYEKLQEEILNDKMIRNYGHKLGEVEVRRRWRRFLDWYQGIVMVKIKENNVMKYFKELLHLEQEIANEENFGKIRRFQKEMSYKNVKGISGVYRPWENKELTKTIRDKFIEERSFAIIVKLKENEFEIVSSDESDLEDPNERILRVRDIQKMVGEWGIAVTDNDIERVLRLGMEELVPKIDFWEEYQKWQEESDEILMGKIAELSKRLIDQDEERIRIIDQYAKIGENEEKRALTYDMKVKGTYRDDKEVNRLWNSGFERQMLNKEFMVKYREIEDELDTEVIRLLNDWMKERRRKKETNLEIDEKEIDKIYEAYKGYYDDLKVSDIRKLLILGIDQYEFGNIALVEEYLKNRHMKDGQITRKLAKYLGEDHEESQDEDHFRKSETSSKEEEKSSDESEKFINTLGKSSSGHSDRTVIFGHDVGNNWNNLNVPPITMTGLQGEIQAVDQRVNATRGLIVRFLEFYGTPNEDVEEWCDSFERAYTTNGLQNDDAQRFRIAITHLRAGASDWYRTEGAAITGWAANDNTGLRHEILAKYASDKIKEKWLENLERIKQLNEETVDQYYIRFKYLVKRAGGNAAVPVGNQKRIFIKGLKADHIKDVTMDSPADLARTLELAKASERGYDALKGKFKQEEIRPVQATKPQEVTKNQAKKGHLANNCPQGRRYDRRVNVIEEYDENEYDDQGYEGYEDEYVEEPSELYYNDYELYEADRGMKTRQQTRQQESRTNPSTGYRNVDRQENFQKESREIRDERDDREIPKGYKYSKRRKEIKEYYNALEGLNKWRDAGGKKSKFRCTIANGKRIDALGTAKITIRYEDELEIEKEVEIIDSSEEDLILGNDIWKKLNVSIDFENKEMRIDRQEETVVIPISYEKNLEEFEEYKSSSDEEKYERDSKRERHKVYQTFK</sequence>
<organism evidence="2 3">
    <name type="scientific">Rhizophagus irregularis</name>
    <dbReference type="NCBI Taxonomy" id="588596"/>
    <lineage>
        <taxon>Eukaryota</taxon>
        <taxon>Fungi</taxon>
        <taxon>Fungi incertae sedis</taxon>
        <taxon>Mucoromycota</taxon>
        <taxon>Glomeromycotina</taxon>
        <taxon>Glomeromycetes</taxon>
        <taxon>Glomerales</taxon>
        <taxon>Glomeraceae</taxon>
        <taxon>Rhizophagus</taxon>
    </lineage>
</organism>
<feature type="compositionally biased region" description="Basic residues" evidence="1">
    <location>
        <begin position="1035"/>
        <end position="1044"/>
    </location>
</feature>
<dbReference type="PANTHER" id="PTHR33223:SF6">
    <property type="entry name" value="CCHC-TYPE DOMAIN-CONTAINING PROTEIN"/>
    <property type="match status" value="1"/>
</dbReference>
<accession>A0A2N0P6I1</accession>
<feature type="compositionally biased region" description="Basic and acidic residues" evidence="1">
    <location>
        <begin position="1020"/>
        <end position="1034"/>
    </location>
</feature>
<dbReference type="PANTHER" id="PTHR33223">
    <property type="entry name" value="CCHC-TYPE DOMAIN-CONTAINING PROTEIN"/>
    <property type="match status" value="1"/>
</dbReference>
<feature type="compositionally biased region" description="Basic and acidic residues" evidence="1">
    <location>
        <begin position="514"/>
        <end position="536"/>
    </location>
</feature>
<evidence type="ECO:0000256" key="1">
    <source>
        <dbReference type="SAM" id="MobiDB-lite"/>
    </source>
</evidence>
<dbReference type="InterPro" id="IPR021109">
    <property type="entry name" value="Peptidase_aspartic_dom_sf"/>
</dbReference>
<dbReference type="VEuPathDB" id="FungiDB:RhiirFUN_002002"/>
<dbReference type="Proteomes" id="UP000232722">
    <property type="component" value="Unassembled WGS sequence"/>
</dbReference>
<gene>
    <name evidence="2" type="ORF">RhiirA5_380953</name>
</gene>
<feature type="region of interest" description="Disordered" evidence="1">
    <location>
        <begin position="506"/>
        <end position="549"/>
    </location>
</feature>
<reference evidence="2 3" key="2">
    <citation type="submission" date="2017-09" db="EMBL/GenBank/DDBJ databases">
        <title>Extensive intraspecific genome diversity in a model arbuscular mycorrhizal fungus.</title>
        <authorList>
            <person name="Chen E.C."/>
            <person name="Morin E."/>
            <person name="Beaudet D."/>
            <person name="Noel J."/>
            <person name="Ndikumana S."/>
            <person name="Charron P."/>
            <person name="St-Onge C."/>
            <person name="Giorgi J."/>
            <person name="Grigoriev I.V."/>
            <person name="Roux C."/>
            <person name="Martin F.M."/>
            <person name="Corradi N."/>
        </authorList>
    </citation>
    <scope>NUCLEOTIDE SEQUENCE [LARGE SCALE GENOMIC DNA]</scope>
    <source>
        <strain evidence="2 3">A5</strain>
    </source>
</reference>
<evidence type="ECO:0000313" key="2">
    <source>
        <dbReference type="EMBL" id="PKC02461.1"/>
    </source>
</evidence>
<proteinExistence type="predicted"/>
<evidence type="ECO:0000313" key="3">
    <source>
        <dbReference type="Proteomes" id="UP000232722"/>
    </source>
</evidence>
<dbReference type="VEuPathDB" id="FungiDB:RhiirFUN_013631"/>
<name>A0A2N0P6I1_9GLOM</name>
<evidence type="ECO:0008006" key="4">
    <source>
        <dbReference type="Google" id="ProtNLM"/>
    </source>
</evidence>
<feature type="region of interest" description="Disordered" evidence="1">
    <location>
        <begin position="851"/>
        <end position="893"/>
    </location>
</feature>
<dbReference type="VEuPathDB" id="FungiDB:RhiirA1_477800"/>
<dbReference type="VEuPathDB" id="FungiDB:RhiirFUN_002001"/>
<dbReference type="VEuPathDB" id="FungiDB:RhiirA1_403012"/>
<dbReference type="Gene3D" id="2.40.70.10">
    <property type="entry name" value="Acid Proteases"/>
    <property type="match status" value="1"/>
</dbReference>
<dbReference type="VEuPathDB" id="FungiDB:RhiirA1_404207"/>